<protein>
    <submittedName>
        <fullName evidence="3">Imidazolonepropionase-like amidohydrolase</fullName>
    </submittedName>
</protein>
<dbReference type="SUPFAM" id="SSF51338">
    <property type="entry name" value="Composite domain of metallo-dependent hydrolases"/>
    <property type="match status" value="2"/>
</dbReference>
<dbReference type="EMBL" id="JBEPSM010000002">
    <property type="protein sequence ID" value="MET4634700.1"/>
    <property type="molecule type" value="Genomic_DNA"/>
</dbReference>
<dbReference type="Gene3D" id="3.20.20.140">
    <property type="entry name" value="Metal-dependent hydrolases"/>
    <property type="match status" value="1"/>
</dbReference>
<organism evidence="3 4">
    <name type="scientific">Kaistia defluvii</name>
    <dbReference type="NCBI Taxonomy" id="410841"/>
    <lineage>
        <taxon>Bacteria</taxon>
        <taxon>Pseudomonadati</taxon>
        <taxon>Pseudomonadota</taxon>
        <taxon>Alphaproteobacteria</taxon>
        <taxon>Hyphomicrobiales</taxon>
        <taxon>Kaistiaceae</taxon>
        <taxon>Kaistia</taxon>
    </lineage>
</organism>
<evidence type="ECO:0000259" key="2">
    <source>
        <dbReference type="PROSITE" id="PS50972"/>
    </source>
</evidence>
<evidence type="ECO:0000313" key="4">
    <source>
        <dbReference type="Proteomes" id="UP001549321"/>
    </source>
</evidence>
<keyword evidence="1" id="KW-0732">Signal</keyword>
<dbReference type="CDD" id="cd01299">
    <property type="entry name" value="Met_dep_hydrolase_A"/>
    <property type="match status" value="1"/>
</dbReference>
<sequence length="449" mass="47294">MKLMAKPISGLLATALAALGLAAPAQAQTAAPTAAVFENVRVFDGAGLTAPMNVLVEGNRIATISAEPIQASDTATRIAGEGRTLMPGLIDAHWHTFMVRPTMAVASTAPMTLITLMAGAEAEATLLRGFTSVRDLGSPSFGLKMAIDRDVVVGPRIWPSGAMISQSGGHGDFRMLHEVPATPDRLSYPERMGMSAIADSPDEVRKRTREQLLQGASQIKLTVGGGVSSPYGPIDTVQLSVPEIRAAVEAASSWGTYVTVHAYTPEAIRNAIEGGAKVIDHGQLADEATAKLMAETGTWWSLQPFLADEMANAQPDAAGRAQAAEVRAGTDNAYRLAKKFGVKVAFGTDILFDGARAARQGAQLQTMTRWYTPAEVLKMATADNAALLALSDRRNPYPGKLGVVEVGALADLLLVDGDPTADISLLSDPAKNLLVIMKDGKIFKNSLPN</sequence>
<dbReference type="InterPro" id="IPR000489">
    <property type="entry name" value="Pterin-binding_dom"/>
</dbReference>
<dbReference type="SUPFAM" id="SSF51556">
    <property type="entry name" value="Metallo-dependent hydrolases"/>
    <property type="match status" value="1"/>
</dbReference>
<dbReference type="InterPro" id="IPR057744">
    <property type="entry name" value="OTAase-like"/>
</dbReference>
<proteinExistence type="predicted"/>
<dbReference type="InterPro" id="IPR011059">
    <property type="entry name" value="Metal-dep_hydrolase_composite"/>
</dbReference>
<dbReference type="Pfam" id="PF01979">
    <property type="entry name" value="Amidohydro_1"/>
    <property type="match status" value="1"/>
</dbReference>
<feature type="signal peptide" evidence="1">
    <location>
        <begin position="1"/>
        <end position="27"/>
    </location>
</feature>
<dbReference type="Gene3D" id="2.30.40.10">
    <property type="entry name" value="Urease, subunit C, domain 1"/>
    <property type="match status" value="1"/>
</dbReference>
<dbReference type="InterPro" id="IPR051781">
    <property type="entry name" value="Metallo-dep_Hydrolase"/>
</dbReference>
<feature type="chain" id="PRO_5045335499" evidence="1">
    <location>
        <begin position="28"/>
        <end position="449"/>
    </location>
</feature>
<name>A0ABV2R096_9HYPH</name>
<gene>
    <name evidence="3" type="ORF">ABIE08_002646</name>
</gene>
<dbReference type="Proteomes" id="UP001549321">
    <property type="component" value="Unassembled WGS sequence"/>
</dbReference>
<feature type="domain" description="Pterin-binding" evidence="2">
    <location>
        <begin position="173"/>
        <end position="449"/>
    </location>
</feature>
<accession>A0ABV2R096</accession>
<dbReference type="PANTHER" id="PTHR43135:SF3">
    <property type="entry name" value="ALPHA-D-RIBOSE 1-METHYLPHOSPHONATE 5-TRIPHOSPHATE DIPHOSPHATASE"/>
    <property type="match status" value="1"/>
</dbReference>
<evidence type="ECO:0000313" key="3">
    <source>
        <dbReference type="EMBL" id="MET4634700.1"/>
    </source>
</evidence>
<reference evidence="3 4" key="1">
    <citation type="submission" date="2024-06" db="EMBL/GenBank/DDBJ databases">
        <title>Sorghum-associated microbial communities from plants grown in Nebraska, USA.</title>
        <authorList>
            <person name="Schachtman D."/>
        </authorList>
    </citation>
    <scope>NUCLEOTIDE SEQUENCE [LARGE SCALE GENOMIC DNA]</scope>
    <source>
        <strain evidence="3 4">3207</strain>
    </source>
</reference>
<dbReference type="RefSeq" id="WP_354551724.1">
    <property type="nucleotide sequence ID" value="NZ_JBEPSM010000002.1"/>
</dbReference>
<evidence type="ECO:0000256" key="1">
    <source>
        <dbReference type="SAM" id="SignalP"/>
    </source>
</evidence>
<keyword evidence="4" id="KW-1185">Reference proteome</keyword>
<dbReference type="PROSITE" id="PS50972">
    <property type="entry name" value="PTERIN_BINDING"/>
    <property type="match status" value="1"/>
</dbReference>
<dbReference type="InterPro" id="IPR032466">
    <property type="entry name" value="Metal_Hydrolase"/>
</dbReference>
<comment type="caution">
    <text evidence="3">The sequence shown here is derived from an EMBL/GenBank/DDBJ whole genome shotgun (WGS) entry which is preliminary data.</text>
</comment>
<dbReference type="InterPro" id="IPR006680">
    <property type="entry name" value="Amidohydro-rel"/>
</dbReference>
<dbReference type="PANTHER" id="PTHR43135">
    <property type="entry name" value="ALPHA-D-RIBOSE 1-METHYLPHOSPHONATE 5-TRIPHOSPHATE DIPHOSPHATASE"/>
    <property type="match status" value="1"/>
</dbReference>